<dbReference type="GO" id="GO:0036158">
    <property type="term" value="P:outer dynein arm assembly"/>
    <property type="evidence" value="ECO:0007669"/>
    <property type="project" value="TreeGrafter"/>
</dbReference>
<dbReference type="EMBL" id="CAXIEN010000005">
    <property type="protein sequence ID" value="CAL1262430.1"/>
    <property type="molecule type" value="Genomic_DNA"/>
</dbReference>
<keyword evidence="4" id="KW-0433">Leucine-rich repeat</keyword>
<dbReference type="InterPro" id="IPR056496">
    <property type="entry name" value="CS_DNAAF11_C"/>
</dbReference>
<keyword evidence="6" id="KW-0175">Coiled coil</keyword>
<dbReference type="PANTHER" id="PTHR18849:SF0">
    <property type="entry name" value="CILIA- AND FLAGELLA-ASSOCIATED PROTEIN 410-RELATED"/>
    <property type="match status" value="1"/>
</dbReference>
<dbReference type="AlphaFoldDB" id="A0AAV1YU20"/>
<evidence type="ECO:0000313" key="12">
    <source>
        <dbReference type="EMBL" id="CAL1262430.1"/>
    </source>
</evidence>
<sequence length="380" mass="44662">RDLKILYLHSNLISKIENLSRLKKLEYINFTLNNITRIENLRGCESLRKLDFTANFIGELTSVKSLQENYQLEELYLTGNPCTEFEGYREFVIATLPQLLILDGEKIKKSERIIALQKYNRIRSEILEQEKLYLKHRQYNTEDMKEQLEDSWNDQEKCYEESQSNFWKQQTKNTPQSRIEIYKHMEKSRKKPNSEIKKPKIARKLITDDGKILNVNEPKLDFEFIDDEENNCYKLDLAVFRFLDTSLLEADVQPNYVRVKVKDKYFQLLLPGEVHPDRSTCQRSQTTGHLVFIIPKADEVITGRKCLGNSNSSINNQEEKKNTSEKQDLNTKNRKIGNKSLLYSIDKIVDIKTNQNKEFVSHSKDQKEVFVDNPDVPPLL</sequence>
<evidence type="ECO:0000313" key="13">
    <source>
        <dbReference type="Proteomes" id="UP001497382"/>
    </source>
</evidence>
<evidence type="ECO:0000256" key="2">
    <source>
        <dbReference type="ARBA" id="ARBA00004496"/>
    </source>
</evidence>
<dbReference type="InterPro" id="IPR003603">
    <property type="entry name" value="U2A'_phosphoprotein32A_C"/>
</dbReference>
<keyword evidence="13" id="KW-1185">Reference proteome</keyword>
<dbReference type="Pfam" id="PF23602">
    <property type="entry name" value="CS_DNAAF11_C"/>
    <property type="match status" value="1"/>
</dbReference>
<dbReference type="PANTHER" id="PTHR18849">
    <property type="entry name" value="LEUCINE RICH REPEAT PROTEIN"/>
    <property type="match status" value="1"/>
</dbReference>
<evidence type="ECO:0000256" key="4">
    <source>
        <dbReference type="ARBA" id="ARBA00022614"/>
    </source>
</evidence>
<evidence type="ECO:0000256" key="9">
    <source>
        <dbReference type="ARBA" id="ARBA00049982"/>
    </source>
</evidence>
<dbReference type="Pfam" id="PF14580">
    <property type="entry name" value="LRR_9"/>
    <property type="match status" value="1"/>
</dbReference>
<evidence type="ECO:0000256" key="3">
    <source>
        <dbReference type="ARBA" id="ARBA00022490"/>
    </source>
</evidence>
<dbReference type="InterPro" id="IPR001611">
    <property type="entry name" value="Leu-rich_rpt"/>
</dbReference>
<evidence type="ECO:0000256" key="5">
    <source>
        <dbReference type="ARBA" id="ARBA00022737"/>
    </source>
</evidence>
<dbReference type="SMART" id="SM00365">
    <property type="entry name" value="LRR_SD22"/>
    <property type="match status" value="4"/>
</dbReference>
<feature type="compositionally biased region" description="Basic and acidic residues" evidence="10">
    <location>
        <begin position="317"/>
        <end position="331"/>
    </location>
</feature>
<keyword evidence="5" id="KW-0677">Repeat</keyword>
<comment type="similarity">
    <text evidence="9">Belongs to the tilB family.</text>
</comment>
<reference evidence="12 13" key="1">
    <citation type="submission" date="2024-04" db="EMBL/GenBank/DDBJ databases">
        <authorList>
            <person name="Rising A."/>
            <person name="Reimegard J."/>
            <person name="Sonavane S."/>
            <person name="Akerstrom W."/>
            <person name="Nylinder S."/>
            <person name="Hedman E."/>
            <person name="Kallberg Y."/>
        </authorList>
    </citation>
    <scope>NUCLEOTIDE SEQUENCE [LARGE SCALE GENOMIC DNA]</scope>
</reference>
<keyword evidence="8" id="KW-0966">Cell projection</keyword>
<gene>
    <name evidence="12" type="ORF">LARSCL_LOCUS985</name>
</gene>
<dbReference type="GO" id="GO:0005929">
    <property type="term" value="C:cilium"/>
    <property type="evidence" value="ECO:0007669"/>
    <property type="project" value="UniProtKB-SubCell"/>
</dbReference>
<feature type="domain" description="U2A'/phosphoprotein 32 family A C-terminal" evidence="11">
    <location>
        <begin position="85"/>
        <end position="103"/>
    </location>
</feature>
<protein>
    <recommendedName>
        <fullName evidence="11">U2A'/phosphoprotein 32 family A C-terminal domain-containing protein</fullName>
    </recommendedName>
</protein>
<dbReference type="GO" id="GO:0005737">
    <property type="term" value="C:cytoplasm"/>
    <property type="evidence" value="ECO:0007669"/>
    <property type="project" value="UniProtKB-SubCell"/>
</dbReference>
<evidence type="ECO:0000256" key="6">
    <source>
        <dbReference type="ARBA" id="ARBA00023054"/>
    </source>
</evidence>
<evidence type="ECO:0000256" key="8">
    <source>
        <dbReference type="ARBA" id="ARBA00023273"/>
    </source>
</evidence>
<dbReference type="Proteomes" id="UP001497382">
    <property type="component" value="Unassembled WGS sequence"/>
</dbReference>
<dbReference type="InterPro" id="IPR032675">
    <property type="entry name" value="LRR_dom_sf"/>
</dbReference>
<accession>A0AAV1YU20</accession>
<name>A0AAV1YU20_9ARAC</name>
<organism evidence="12 13">
    <name type="scientific">Larinioides sclopetarius</name>
    <dbReference type="NCBI Taxonomy" id="280406"/>
    <lineage>
        <taxon>Eukaryota</taxon>
        <taxon>Metazoa</taxon>
        <taxon>Ecdysozoa</taxon>
        <taxon>Arthropoda</taxon>
        <taxon>Chelicerata</taxon>
        <taxon>Arachnida</taxon>
        <taxon>Araneae</taxon>
        <taxon>Araneomorphae</taxon>
        <taxon>Entelegynae</taxon>
        <taxon>Araneoidea</taxon>
        <taxon>Araneidae</taxon>
        <taxon>Larinioides</taxon>
    </lineage>
</organism>
<keyword evidence="3" id="KW-0963">Cytoplasm</keyword>
<feature type="non-terminal residue" evidence="12">
    <location>
        <position position="1"/>
    </location>
</feature>
<evidence type="ECO:0000256" key="1">
    <source>
        <dbReference type="ARBA" id="ARBA00004138"/>
    </source>
</evidence>
<proteinExistence type="inferred from homology"/>
<comment type="caution">
    <text evidence="12">The sequence shown here is derived from an EMBL/GenBank/DDBJ whole genome shotgun (WGS) entry which is preliminary data.</text>
</comment>
<dbReference type="SUPFAM" id="SSF52058">
    <property type="entry name" value="L domain-like"/>
    <property type="match status" value="1"/>
</dbReference>
<feature type="region of interest" description="Disordered" evidence="10">
    <location>
        <begin position="311"/>
        <end position="332"/>
    </location>
</feature>
<dbReference type="SMART" id="SM00446">
    <property type="entry name" value="LRRcap"/>
    <property type="match status" value="1"/>
</dbReference>
<evidence type="ECO:0000259" key="11">
    <source>
        <dbReference type="SMART" id="SM00446"/>
    </source>
</evidence>
<evidence type="ECO:0000256" key="7">
    <source>
        <dbReference type="ARBA" id="ARBA00023069"/>
    </source>
</evidence>
<dbReference type="Gene3D" id="3.80.10.10">
    <property type="entry name" value="Ribonuclease Inhibitor"/>
    <property type="match status" value="1"/>
</dbReference>
<comment type="subcellular location">
    <subcellularLocation>
        <location evidence="1">Cell projection</location>
        <location evidence="1">Cilium</location>
    </subcellularLocation>
    <subcellularLocation>
        <location evidence="2">Cytoplasm</location>
    </subcellularLocation>
</comment>
<dbReference type="PROSITE" id="PS51450">
    <property type="entry name" value="LRR"/>
    <property type="match status" value="2"/>
</dbReference>
<keyword evidence="7" id="KW-0969">Cilium</keyword>
<evidence type="ECO:0000256" key="10">
    <source>
        <dbReference type="SAM" id="MobiDB-lite"/>
    </source>
</evidence>